<evidence type="ECO:0000313" key="6">
    <source>
        <dbReference type="EMBL" id="NGO55853.1"/>
    </source>
</evidence>
<reference evidence="6 7" key="1">
    <citation type="submission" date="2020-02" db="EMBL/GenBank/DDBJ databases">
        <title>Genome sequence of strain CCNWXJ40-4.</title>
        <authorList>
            <person name="Gao J."/>
            <person name="Sun J."/>
        </authorList>
    </citation>
    <scope>NUCLEOTIDE SEQUENCE [LARGE SCALE GENOMIC DNA]</scope>
    <source>
        <strain evidence="6 7">CCNWXJ 40-4</strain>
    </source>
</reference>
<keyword evidence="4 5" id="KW-0472">Membrane</keyword>
<dbReference type="RefSeq" id="WP_165034193.1">
    <property type="nucleotide sequence ID" value="NZ_JAAKZF010000140.1"/>
</dbReference>
<dbReference type="InterPro" id="IPR007318">
    <property type="entry name" value="Phopholipid_MeTrfase"/>
</dbReference>
<comment type="caution">
    <text evidence="6">The sequence shown here is derived from an EMBL/GenBank/DDBJ whole genome shotgun (WGS) entry which is preliminary data.</text>
</comment>
<name>A0A6G4WNT5_9HYPH</name>
<feature type="transmembrane region" description="Helical" evidence="5">
    <location>
        <begin position="6"/>
        <end position="23"/>
    </location>
</feature>
<evidence type="ECO:0000256" key="2">
    <source>
        <dbReference type="ARBA" id="ARBA00022692"/>
    </source>
</evidence>
<dbReference type="Proteomes" id="UP001642900">
    <property type="component" value="Unassembled WGS sequence"/>
</dbReference>
<dbReference type="GO" id="GO:0012505">
    <property type="term" value="C:endomembrane system"/>
    <property type="evidence" value="ECO:0007669"/>
    <property type="project" value="UniProtKB-SubCell"/>
</dbReference>
<keyword evidence="2 5" id="KW-0812">Transmembrane</keyword>
<evidence type="ECO:0000313" key="7">
    <source>
        <dbReference type="Proteomes" id="UP001642900"/>
    </source>
</evidence>
<dbReference type="Gene3D" id="1.20.120.1630">
    <property type="match status" value="1"/>
</dbReference>
<dbReference type="InterPro" id="IPR052527">
    <property type="entry name" value="Metal_cation-efflux_comp"/>
</dbReference>
<protein>
    <submittedName>
        <fullName evidence="6">Isoprenylcysteine carboxylmethyltransferase family protein</fullName>
    </submittedName>
</protein>
<evidence type="ECO:0000256" key="1">
    <source>
        <dbReference type="ARBA" id="ARBA00004127"/>
    </source>
</evidence>
<feature type="transmembrane region" description="Helical" evidence="5">
    <location>
        <begin position="62"/>
        <end position="83"/>
    </location>
</feature>
<evidence type="ECO:0000256" key="3">
    <source>
        <dbReference type="ARBA" id="ARBA00022989"/>
    </source>
</evidence>
<dbReference type="Pfam" id="PF04191">
    <property type="entry name" value="PEMT"/>
    <property type="match status" value="1"/>
</dbReference>
<feature type="transmembrane region" description="Helical" evidence="5">
    <location>
        <begin position="35"/>
        <end position="56"/>
    </location>
</feature>
<dbReference type="PANTHER" id="PTHR43847">
    <property type="entry name" value="BLL3993 PROTEIN"/>
    <property type="match status" value="1"/>
</dbReference>
<accession>A0A6G4WNT5</accession>
<feature type="transmembrane region" description="Helical" evidence="5">
    <location>
        <begin position="120"/>
        <end position="148"/>
    </location>
</feature>
<comment type="subcellular location">
    <subcellularLocation>
        <location evidence="1">Endomembrane system</location>
        <topology evidence="1">Multi-pass membrane protein</topology>
    </subcellularLocation>
</comment>
<dbReference type="PROSITE" id="PS50244">
    <property type="entry name" value="S5A_REDUCTASE"/>
    <property type="match status" value="1"/>
</dbReference>
<evidence type="ECO:0000256" key="4">
    <source>
        <dbReference type="ARBA" id="ARBA00023136"/>
    </source>
</evidence>
<proteinExistence type="predicted"/>
<sequence length="183" mass="19882">MQLVLDLVISAVSVLVIASYSWSLRGHFASSKMPAGAKVISAGVAATSMFFLYLVWSQHQSAAAQVAGLCIQLAGAALFWAAISASRKARLRFAFDPENPHGILTGGPYRYLRHPFYTSYLLFWSGWAIAAWSAWTILPVAIFAAIYVTAALAEEKKFSGTALAGDYEAYKARAGFFWPRFGG</sequence>
<evidence type="ECO:0000256" key="5">
    <source>
        <dbReference type="SAM" id="Phobius"/>
    </source>
</evidence>
<keyword evidence="3 5" id="KW-1133">Transmembrane helix</keyword>
<keyword evidence="7" id="KW-1185">Reference proteome</keyword>
<organism evidence="6 7">
    <name type="scientific">Allomesorhizobium camelthorni</name>
    <dbReference type="NCBI Taxonomy" id="475069"/>
    <lineage>
        <taxon>Bacteria</taxon>
        <taxon>Pseudomonadati</taxon>
        <taxon>Pseudomonadota</taxon>
        <taxon>Alphaproteobacteria</taxon>
        <taxon>Hyphomicrobiales</taxon>
        <taxon>Phyllobacteriaceae</taxon>
        <taxon>Allomesorhizobium</taxon>
    </lineage>
</organism>
<gene>
    <name evidence="6" type="ORF">G6N73_33420</name>
</gene>
<dbReference type="AlphaFoldDB" id="A0A6G4WNT5"/>
<dbReference type="PANTHER" id="PTHR43847:SF1">
    <property type="entry name" value="BLL3993 PROTEIN"/>
    <property type="match status" value="1"/>
</dbReference>
<dbReference type="EMBL" id="JAAKZF010000140">
    <property type="protein sequence ID" value="NGO55853.1"/>
    <property type="molecule type" value="Genomic_DNA"/>
</dbReference>